<dbReference type="RefSeq" id="WP_179488644.1">
    <property type="nucleotide sequence ID" value="NZ_JACCCW010000001.1"/>
</dbReference>
<evidence type="ECO:0000256" key="2">
    <source>
        <dbReference type="ARBA" id="ARBA00022692"/>
    </source>
</evidence>
<name>A0A7Y9TK27_9BACT</name>
<dbReference type="Proteomes" id="UP000589520">
    <property type="component" value="Unassembled WGS sequence"/>
</dbReference>
<comment type="caution">
    <text evidence="6">The sequence shown here is derived from an EMBL/GenBank/DDBJ whole genome shotgun (WGS) entry which is preliminary data.</text>
</comment>
<dbReference type="GO" id="GO:0016020">
    <property type="term" value="C:membrane"/>
    <property type="evidence" value="ECO:0007669"/>
    <property type="project" value="UniProtKB-SubCell"/>
</dbReference>
<evidence type="ECO:0000256" key="4">
    <source>
        <dbReference type="ARBA" id="ARBA00023136"/>
    </source>
</evidence>
<keyword evidence="4 5" id="KW-0472">Membrane</keyword>
<comment type="subcellular location">
    <subcellularLocation>
        <location evidence="1">Membrane</location>
        <topology evidence="1">Multi-pass membrane protein</topology>
    </subcellularLocation>
</comment>
<evidence type="ECO:0000256" key="3">
    <source>
        <dbReference type="ARBA" id="ARBA00022989"/>
    </source>
</evidence>
<proteinExistence type="predicted"/>
<dbReference type="InterPro" id="IPR032808">
    <property type="entry name" value="DoxX"/>
</dbReference>
<feature type="transmembrane region" description="Helical" evidence="5">
    <location>
        <begin position="48"/>
        <end position="66"/>
    </location>
</feature>
<dbReference type="AlphaFoldDB" id="A0A7Y9TK27"/>
<feature type="transmembrane region" description="Helical" evidence="5">
    <location>
        <begin position="7"/>
        <end position="28"/>
    </location>
</feature>
<evidence type="ECO:0000256" key="5">
    <source>
        <dbReference type="SAM" id="Phobius"/>
    </source>
</evidence>
<keyword evidence="3 5" id="KW-1133">Transmembrane helix</keyword>
<feature type="transmembrane region" description="Helical" evidence="5">
    <location>
        <begin position="98"/>
        <end position="118"/>
    </location>
</feature>
<keyword evidence="7" id="KW-1185">Reference proteome</keyword>
<dbReference type="EMBL" id="JACCCW010000001">
    <property type="protein sequence ID" value="NYF78867.1"/>
    <property type="molecule type" value="Genomic_DNA"/>
</dbReference>
<evidence type="ECO:0000313" key="7">
    <source>
        <dbReference type="Proteomes" id="UP000589520"/>
    </source>
</evidence>
<sequence length="129" mass="14273">MKKAVLVARILLGFVFLFFGLNGILHFLPTPPMPPGDATTFATILMTHKYMSFVALCQVIGGLLLLVGRFVPLGLTILAPILVNILLFHFLLHPEGVVIGLVCTVLELFLLFAYRLSFRGLFDANPEKF</sequence>
<protein>
    <submittedName>
        <fullName evidence="6">Putative membrane protein YphA (DoxX/SURF4 family)</fullName>
    </submittedName>
</protein>
<organism evidence="6 7">
    <name type="scientific">Granulicella arctica</name>
    <dbReference type="NCBI Taxonomy" id="940613"/>
    <lineage>
        <taxon>Bacteria</taxon>
        <taxon>Pseudomonadati</taxon>
        <taxon>Acidobacteriota</taxon>
        <taxon>Terriglobia</taxon>
        <taxon>Terriglobales</taxon>
        <taxon>Acidobacteriaceae</taxon>
        <taxon>Granulicella</taxon>
    </lineage>
</organism>
<keyword evidence="2 5" id="KW-0812">Transmembrane</keyword>
<gene>
    <name evidence="6" type="ORF">HDF17_001154</name>
</gene>
<accession>A0A7Y9TK27</accession>
<dbReference type="Pfam" id="PF07681">
    <property type="entry name" value="DoxX"/>
    <property type="match status" value="1"/>
</dbReference>
<feature type="transmembrane region" description="Helical" evidence="5">
    <location>
        <begin position="73"/>
        <end position="92"/>
    </location>
</feature>
<evidence type="ECO:0000313" key="6">
    <source>
        <dbReference type="EMBL" id="NYF78867.1"/>
    </source>
</evidence>
<reference evidence="6 7" key="1">
    <citation type="submission" date="2020-07" db="EMBL/GenBank/DDBJ databases">
        <title>Genomic Encyclopedia of Type Strains, Phase IV (KMG-V): Genome sequencing to study the core and pangenomes of soil and plant-associated prokaryotes.</title>
        <authorList>
            <person name="Whitman W."/>
        </authorList>
    </citation>
    <scope>NUCLEOTIDE SEQUENCE [LARGE SCALE GENOMIC DNA]</scope>
    <source>
        <strain evidence="6 7">X4EP2</strain>
    </source>
</reference>
<evidence type="ECO:0000256" key="1">
    <source>
        <dbReference type="ARBA" id="ARBA00004141"/>
    </source>
</evidence>